<comment type="subunit">
    <text evidence="3">Homodimer or homotetramer.</text>
</comment>
<dbReference type="FunFam" id="3.40.50.150:FF:000013">
    <property type="entry name" value="Spermidine synthase"/>
    <property type="match status" value="1"/>
</dbReference>
<dbReference type="GO" id="GO:0008295">
    <property type="term" value="P:spermidine biosynthetic process"/>
    <property type="evidence" value="ECO:0007669"/>
    <property type="project" value="TreeGrafter"/>
</dbReference>
<sequence>MNSFKDGWFSEHSTLWPGQCFSLAVSKVLHQEKSAFQDILVFQNEQYGRVLVLDGVIQLTEKDEASYQEMMAFLPITSHPNPEKVVLIVGGGDGGVAREVIKDPRVKSVTVCEIDPRVPEVCKEFFPTLSSSFSEGKVKLRVGDGSEYLASFQDEFDVIITDSSDPIGPAACLFEEAYFQRLQRALKPGGIFCSQGESMWIHMKIIQETMKLARQFFPTVSYATTNTPTYPCGQIGFLLGSKSVETDFKTPAWKMSKGEVCAMQLKYYTPEVHAAAFVLPAFAQKLLSD</sequence>
<dbReference type="GO" id="GO:0005829">
    <property type="term" value="C:cytosol"/>
    <property type="evidence" value="ECO:0007669"/>
    <property type="project" value="TreeGrafter"/>
</dbReference>
<dbReference type="PROSITE" id="PS51006">
    <property type="entry name" value="PABS_2"/>
    <property type="match status" value="1"/>
</dbReference>
<keyword evidence="5 10" id="KW-0808">Transferase</keyword>
<evidence type="ECO:0000256" key="8">
    <source>
        <dbReference type="ARBA" id="ARBA00072554"/>
    </source>
</evidence>
<dbReference type="InterPro" id="IPR037163">
    <property type="entry name" value="Spermidine_synt_N_sf"/>
</dbReference>
<dbReference type="EMBL" id="OB662197">
    <property type="protein sequence ID" value="CAD7229652.1"/>
    <property type="molecule type" value="Genomic_DNA"/>
</dbReference>
<evidence type="ECO:0000313" key="12">
    <source>
        <dbReference type="EMBL" id="CAD7229652.1"/>
    </source>
</evidence>
<proteinExistence type="inferred from homology"/>
<dbReference type="Gene3D" id="3.40.50.150">
    <property type="entry name" value="Vaccinia Virus protein VP39"/>
    <property type="match status" value="1"/>
</dbReference>
<dbReference type="Pfam" id="PF17284">
    <property type="entry name" value="Spermine_synt_N"/>
    <property type="match status" value="1"/>
</dbReference>
<evidence type="ECO:0000256" key="7">
    <source>
        <dbReference type="ARBA" id="ARBA00053963"/>
    </source>
</evidence>
<reference evidence="12" key="1">
    <citation type="submission" date="2020-11" db="EMBL/GenBank/DDBJ databases">
        <authorList>
            <person name="Tran Van P."/>
        </authorList>
    </citation>
    <scope>NUCLEOTIDE SEQUENCE</scope>
</reference>
<protein>
    <recommendedName>
        <fullName evidence="8">Spermidine synthase</fullName>
        <ecNumber evidence="4">2.5.1.16</ecNumber>
    </recommendedName>
    <alternativeName>
        <fullName evidence="9">Putrescine aminopropyltransferase</fullName>
    </alternativeName>
</protein>
<comment type="similarity">
    <text evidence="2 10">Belongs to the spermidine/spermine synthase family.</text>
</comment>
<dbReference type="InterPro" id="IPR030374">
    <property type="entry name" value="PABS"/>
</dbReference>
<dbReference type="Pfam" id="PF01564">
    <property type="entry name" value="Spermine_synth"/>
    <property type="match status" value="1"/>
</dbReference>
<evidence type="ECO:0000256" key="4">
    <source>
        <dbReference type="ARBA" id="ARBA00012455"/>
    </source>
</evidence>
<evidence type="ECO:0000256" key="2">
    <source>
        <dbReference type="ARBA" id="ARBA00007867"/>
    </source>
</evidence>
<dbReference type="HAMAP" id="MF_00198">
    <property type="entry name" value="Spermidine_synth"/>
    <property type="match status" value="1"/>
</dbReference>
<evidence type="ECO:0000256" key="9">
    <source>
        <dbReference type="ARBA" id="ARBA00082964"/>
    </source>
</evidence>
<dbReference type="InterPro" id="IPR029063">
    <property type="entry name" value="SAM-dependent_MTases_sf"/>
</dbReference>
<dbReference type="Gene3D" id="2.30.140.10">
    <property type="entry name" value="Spermidine synthase, tetramerisation domain"/>
    <property type="match status" value="1"/>
</dbReference>
<dbReference type="AlphaFoldDB" id="A0A7R8WIN4"/>
<dbReference type="InterPro" id="IPR035246">
    <property type="entry name" value="Spermidine_synt_N"/>
</dbReference>
<name>A0A7R8WIN4_9CRUS</name>
<comment type="function">
    <text evidence="7">Catalyzes the production of spermidine from putrescine and decarboxylated S-adenosylmethionine (dcSAM). Has a strong preference for putrescine as substrate, and has very low activity towards 1,3-diaminopropane. Has extremely low activity towards spermidine.</text>
</comment>
<dbReference type="SUPFAM" id="SSF53335">
    <property type="entry name" value="S-adenosyl-L-methionine-dependent methyltransferases"/>
    <property type="match status" value="1"/>
</dbReference>
<dbReference type="OrthoDB" id="38125at2759"/>
<dbReference type="InterPro" id="IPR001045">
    <property type="entry name" value="Spermi_synthase"/>
</dbReference>
<accession>A0A7R8WIN4</accession>
<comment type="pathway">
    <text evidence="1">Amine and polyamine biosynthesis; spermidine biosynthesis; spermidine from putrescine: step 1/1.</text>
</comment>
<dbReference type="PANTHER" id="PTHR11558:SF11">
    <property type="entry name" value="SPERMIDINE SYNTHASE"/>
    <property type="match status" value="1"/>
</dbReference>
<dbReference type="EC" id="2.5.1.16" evidence="4"/>
<dbReference type="FunFam" id="2.30.140.10:FF:000001">
    <property type="entry name" value="SPE3p Spermidine synthase"/>
    <property type="match status" value="1"/>
</dbReference>
<evidence type="ECO:0000256" key="5">
    <source>
        <dbReference type="ARBA" id="ARBA00022679"/>
    </source>
</evidence>
<organism evidence="12">
    <name type="scientific">Cyprideis torosa</name>
    <dbReference type="NCBI Taxonomy" id="163714"/>
    <lineage>
        <taxon>Eukaryota</taxon>
        <taxon>Metazoa</taxon>
        <taxon>Ecdysozoa</taxon>
        <taxon>Arthropoda</taxon>
        <taxon>Crustacea</taxon>
        <taxon>Oligostraca</taxon>
        <taxon>Ostracoda</taxon>
        <taxon>Podocopa</taxon>
        <taxon>Podocopida</taxon>
        <taxon>Cytherocopina</taxon>
        <taxon>Cytheroidea</taxon>
        <taxon>Cytherideidae</taxon>
        <taxon>Cyprideis</taxon>
    </lineage>
</organism>
<evidence type="ECO:0000259" key="11">
    <source>
        <dbReference type="PROSITE" id="PS51006"/>
    </source>
</evidence>
<dbReference type="NCBIfam" id="NF002010">
    <property type="entry name" value="PRK00811.1"/>
    <property type="match status" value="1"/>
</dbReference>
<gene>
    <name evidence="12" type="ORF">CTOB1V02_LOCUS7521</name>
</gene>
<feature type="domain" description="PABS" evidence="11">
    <location>
        <begin position="6"/>
        <end position="242"/>
    </location>
</feature>
<evidence type="ECO:0000256" key="6">
    <source>
        <dbReference type="ARBA" id="ARBA00049307"/>
    </source>
</evidence>
<evidence type="ECO:0000256" key="3">
    <source>
        <dbReference type="ARBA" id="ARBA00011774"/>
    </source>
</evidence>
<dbReference type="NCBIfam" id="NF037959">
    <property type="entry name" value="MFS_SpdSyn"/>
    <property type="match status" value="1"/>
</dbReference>
<evidence type="ECO:0000256" key="1">
    <source>
        <dbReference type="ARBA" id="ARBA00005123"/>
    </source>
</evidence>
<dbReference type="PROSITE" id="PS01330">
    <property type="entry name" value="PABS_1"/>
    <property type="match status" value="1"/>
</dbReference>
<dbReference type="NCBIfam" id="TIGR00417">
    <property type="entry name" value="speE"/>
    <property type="match status" value="1"/>
</dbReference>
<dbReference type="PANTHER" id="PTHR11558">
    <property type="entry name" value="SPERMIDINE/SPERMINE SYNTHASE"/>
    <property type="match status" value="1"/>
</dbReference>
<evidence type="ECO:0000256" key="10">
    <source>
        <dbReference type="RuleBase" id="RU003836"/>
    </source>
</evidence>
<dbReference type="GO" id="GO:0004766">
    <property type="term" value="F:spermidine synthase activity"/>
    <property type="evidence" value="ECO:0007669"/>
    <property type="project" value="UniProtKB-EC"/>
</dbReference>
<comment type="catalytic activity">
    <reaction evidence="6">
        <text>S-adenosyl 3-(methylsulfanyl)propylamine + putrescine = S-methyl-5'-thioadenosine + spermidine + H(+)</text>
        <dbReference type="Rhea" id="RHEA:12721"/>
        <dbReference type="ChEBI" id="CHEBI:15378"/>
        <dbReference type="ChEBI" id="CHEBI:17509"/>
        <dbReference type="ChEBI" id="CHEBI:57443"/>
        <dbReference type="ChEBI" id="CHEBI:57834"/>
        <dbReference type="ChEBI" id="CHEBI:326268"/>
        <dbReference type="EC" id="2.5.1.16"/>
    </reaction>
</comment>
<dbReference type="CDD" id="cd02440">
    <property type="entry name" value="AdoMet_MTases"/>
    <property type="match status" value="1"/>
</dbReference>
<dbReference type="InterPro" id="IPR030373">
    <property type="entry name" value="PABS_CS"/>
</dbReference>